<protein>
    <submittedName>
        <fullName evidence="1">SseB family protein</fullName>
    </submittedName>
</protein>
<evidence type="ECO:0000313" key="3">
    <source>
        <dbReference type="Proteomes" id="UP000240974"/>
    </source>
</evidence>
<dbReference type="RefSeq" id="WP_107030474.1">
    <property type="nucleotide sequence ID" value="NZ_JADPGJ010000019.1"/>
</dbReference>
<reference evidence="2 3" key="1">
    <citation type="journal article" date="2019" name="Int. J. Syst. Evol. Microbiol.">
        <title>Faecalibacillus intestinalis gen. nov., sp. nov. and Faecalibacillus faecis sp. nov., isolated from human faeces.</title>
        <authorList>
            <person name="Seo B."/>
            <person name="Jeon K."/>
            <person name="Baek I."/>
            <person name="Lee Y.M."/>
            <person name="Baek K."/>
            <person name="Ko G."/>
        </authorList>
    </citation>
    <scope>NUCLEOTIDE SEQUENCE [LARGE SCALE GENOMIC DNA]</scope>
    <source>
        <strain evidence="2 3">SNUG30099</strain>
    </source>
</reference>
<reference evidence="1" key="2">
    <citation type="submission" date="2022-06" db="EMBL/GenBank/DDBJ databases">
        <title>Isolation of gut microbiota from human fecal samples.</title>
        <authorList>
            <person name="Pamer E.G."/>
            <person name="Barat B."/>
            <person name="Waligurski E."/>
            <person name="Medina S."/>
            <person name="Paddock L."/>
            <person name="Mostad J."/>
        </authorList>
    </citation>
    <scope>NUCLEOTIDE SEQUENCE</scope>
    <source>
        <strain evidence="1">DFI.6.24</strain>
    </source>
</reference>
<dbReference type="AlphaFoldDB" id="A0A2T3FPU4"/>
<comment type="caution">
    <text evidence="2">The sequence shown here is derived from an EMBL/GenBank/DDBJ whole genome shotgun (WGS) entry which is preliminary data.</text>
</comment>
<evidence type="ECO:0000313" key="2">
    <source>
        <dbReference type="EMBL" id="PST37294.1"/>
    </source>
</evidence>
<gene>
    <name evidence="2" type="ORF">C7U54_12120</name>
    <name evidence="1" type="ORF">NE542_06030</name>
</gene>
<dbReference type="Proteomes" id="UP000240974">
    <property type="component" value="Unassembled WGS sequence"/>
</dbReference>
<organism evidence="2 3">
    <name type="scientific">Faecalibacillus intestinalis</name>
    <dbReference type="NCBI Taxonomy" id="1982626"/>
    <lineage>
        <taxon>Bacteria</taxon>
        <taxon>Bacillati</taxon>
        <taxon>Bacillota</taxon>
        <taxon>Erysipelotrichia</taxon>
        <taxon>Erysipelotrichales</taxon>
        <taxon>Coprobacillaceae</taxon>
        <taxon>Faecalibacillus</taxon>
    </lineage>
</organism>
<accession>A0A2T3FPU4</accession>
<sequence length="254" mass="30704">MKLFKKESKIEKEEYFSFCVEGIYKHKNGELFVLGIVDGIIQKLDSLFLIGPYGYEEKVEIQEWIEVDSKQNYYALLIDQRFQEEIDQGYIFTNKNNHLASSREEVYNPYLQFLLDQVNRQHYDYLDILFEQLATRAYFLAVFDYQDFPIYQINDKKYYPIYTSQLEMNKDQKCKNKKGSVYSFDDYSRMCLNQDKLDGIIINPYHKERSIVLNKDVIQHIRIIKEKNIKTYAKAKSYLKDRKRRQKYEIDYES</sequence>
<name>A0A2T3FPU4_9FIRM</name>
<proteinExistence type="predicted"/>
<evidence type="ECO:0000313" key="1">
    <source>
        <dbReference type="EMBL" id="MCQ5061389.1"/>
    </source>
</evidence>
<dbReference type="EMBL" id="PYLQ01000022">
    <property type="protein sequence ID" value="PST37294.1"/>
    <property type="molecule type" value="Genomic_DNA"/>
</dbReference>
<dbReference type="EMBL" id="JANGBO010000003">
    <property type="protein sequence ID" value="MCQ5061389.1"/>
    <property type="molecule type" value="Genomic_DNA"/>
</dbReference>
<keyword evidence="3" id="KW-1185">Reference proteome</keyword>
<dbReference type="Proteomes" id="UP001204814">
    <property type="component" value="Unassembled WGS sequence"/>
</dbReference>